<evidence type="ECO:0000313" key="3">
    <source>
        <dbReference type="Proteomes" id="UP001642409"/>
    </source>
</evidence>
<dbReference type="Proteomes" id="UP001642409">
    <property type="component" value="Unassembled WGS sequence"/>
</dbReference>
<keyword evidence="3" id="KW-1185">Reference proteome</keyword>
<reference evidence="1" key="1">
    <citation type="submission" date="2023-06" db="EMBL/GenBank/DDBJ databases">
        <authorList>
            <person name="Kurt Z."/>
        </authorList>
    </citation>
    <scope>NUCLEOTIDE SEQUENCE</scope>
</reference>
<evidence type="ECO:0000313" key="1">
    <source>
        <dbReference type="EMBL" id="CAI9975170.1"/>
    </source>
</evidence>
<sequence length="194" mass="22809">MFLQTLHSRNLAFNNLSLQSISKVQQTGLLKDKNNTIEIRVTNFKYCCEEGQEYKLLNSSDQKDQELLNRERNISSKCNDLKQLGIIAQQLEFYNCANKKQLNSDILSKKIVELTSSNDCTIEQISKLSEYREVYDQLINSQKIVETLKQQDKKQLFELPSIQNLKIREYLFQENQELTFEEMESLPKTIEQKK</sequence>
<protein>
    <submittedName>
        <fullName evidence="2">Hypothetical_protein</fullName>
    </submittedName>
</protein>
<dbReference type="EMBL" id="CAXDID020000414">
    <property type="protein sequence ID" value="CAL6089039.1"/>
    <property type="molecule type" value="Genomic_DNA"/>
</dbReference>
<accession>A0AA86RZ53</accession>
<dbReference type="EMBL" id="CATOUU010001164">
    <property type="protein sequence ID" value="CAI9975170.1"/>
    <property type="molecule type" value="Genomic_DNA"/>
</dbReference>
<dbReference type="AlphaFoldDB" id="A0AA86RZ53"/>
<name>A0AA86RZ53_9EUKA</name>
<proteinExistence type="predicted"/>
<organism evidence="1">
    <name type="scientific">Hexamita inflata</name>
    <dbReference type="NCBI Taxonomy" id="28002"/>
    <lineage>
        <taxon>Eukaryota</taxon>
        <taxon>Metamonada</taxon>
        <taxon>Diplomonadida</taxon>
        <taxon>Hexamitidae</taxon>
        <taxon>Hexamitinae</taxon>
        <taxon>Hexamita</taxon>
    </lineage>
</organism>
<reference evidence="2 3" key="2">
    <citation type="submission" date="2024-07" db="EMBL/GenBank/DDBJ databases">
        <authorList>
            <person name="Akdeniz Z."/>
        </authorList>
    </citation>
    <scope>NUCLEOTIDE SEQUENCE [LARGE SCALE GENOMIC DNA]</scope>
</reference>
<comment type="caution">
    <text evidence="1">The sequence shown here is derived from an EMBL/GenBank/DDBJ whole genome shotgun (WGS) entry which is preliminary data.</text>
</comment>
<gene>
    <name evidence="1" type="ORF">HINF_LOCUS62815</name>
    <name evidence="2" type="ORF">HINF_LOCUS64524</name>
</gene>
<evidence type="ECO:0000313" key="2">
    <source>
        <dbReference type="EMBL" id="CAL6089039.1"/>
    </source>
</evidence>